<protein>
    <submittedName>
        <fullName evidence="1">Uncharacterized protein</fullName>
    </submittedName>
</protein>
<sequence>MQSGLNRIKFQKYPLQERKLNLFVDYYKYYVQFAGVISTFELDNPHSIVDKIIFQLEYNNTEKSVIYLKNHFFKLKTYPKAYMETFSKYAPVIEKYNSWIASGYKYQFIKTSFPDIIHSLKDLREELQHNFLKKAVDTIKHFVLCECPVDAHLKEIIFHTRLLASEIVMIRGSKNQAQELFEEIMTNDFTKFPYPRHLYNDDDKRGFFDTKTIHETLDAINSFSNRQAFDWDVNFKIEGLTLPLDYVFNFGDTSLFPANHPDKKVLQDAINNSMDDLVKGYLSSSEHSIAEVRVKSVTYNGAYREAIKLLNFTIEYINQVLGQSLMVNRSNYFFSKDRINYGYFFGDLSGKIQINQFERIKLEDNAYQFFNGNPSPAKEKFLQLEQSYVEARGKNDIAGLWQYLEALLKDGTADKKVKAYVSGAILLHEKQFRYPQIYEYLRNSIHVLNTNHKDIGITIEEQTAYVRKELDFKDLKNRITSVFFHHAFRELKTYSTKNWIKTQRSYYYSLLEEAYEQRNFIQHGGKFNSRANIKLTYSFPIITARLRWVFFDYIKRFPTKDLKGIIEAIKEDVGLKFGSIQ</sequence>
<keyword evidence="2" id="KW-1185">Reference proteome</keyword>
<dbReference type="AlphaFoldDB" id="A0A6N8JKE2"/>
<dbReference type="RefSeq" id="WP_157303634.1">
    <property type="nucleotide sequence ID" value="NZ_BAAAZB010000005.1"/>
</dbReference>
<dbReference type="OrthoDB" id="1355867at2"/>
<dbReference type="EMBL" id="WRXO01000013">
    <property type="protein sequence ID" value="MVT44846.1"/>
    <property type="molecule type" value="Genomic_DNA"/>
</dbReference>
<evidence type="ECO:0000313" key="2">
    <source>
        <dbReference type="Proteomes" id="UP000468388"/>
    </source>
</evidence>
<dbReference type="Proteomes" id="UP000468388">
    <property type="component" value="Unassembled WGS sequence"/>
</dbReference>
<name>A0A6N8JKE2_9BACT</name>
<comment type="caution">
    <text evidence="1">The sequence shown here is derived from an EMBL/GenBank/DDBJ whole genome shotgun (WGS) entry which is preliminary data.</text>
</comment>
<reference evidence="1 2" key="1">
    <citation type="submission" date="2019-12" db="EMBL/GenBank/DDBJ databases">
        <title>The draft genomic sequence of strain Chitinophaga oryziterrae JCM 16595.</title>
        <authorList>
            <person name="Zhang X."/>
        </authorList>
    </citation>
    <scope>NUCLEOTIDE SEQUENCE [LARGE SCALE GENOMIC DNA]</scope>
    <source>
        <strain evidence="1 2">JCM 16595</strain>
    </source>
</reference>
<gene>
    <name evidence="1" type="ORF">GO495_29915</name>
</gene>
<evidence type="ECO:0000313" key="1">
    <source>
        <dbReference type="EMBL" id="MVT44846.1"/>
    </source>
</evidence>
<accession>A0A6N8JKE2</accession>
<proteinExistence type="predicted"/>
<organism evidence="1 2">
    <name type="scientific">Chitinophaga oryziterrae</name>
    <dbReference type="NCBI Taxonomy" id="1031224"/>
    <lineage>
        <taxon>Bacteria</taxon>
        <taxon>Pseudomonadati</taxon>
        <taxon>Bacteroidota</taxon>
        <taxon>Chitinophagia</taxon>
        <taxon>Chitinophagales</taxon>
        <taxon>Chitinophagaceae</taxon>
        <taxon>Chitinophaga</taxon>
    </lineage>
</organism>